<evidence type="ECO:0000256" key="1">
    <source>
        <dbReference type="SAM" id="Phobius"/>
    </source>
</evidence>
<protein>
    <submittedName>
        <fullName evidence="2">Uncharacterized protein</fullName>
    </submittedName>
</protein>
<sequence length="39" mass="4334">MILKLSLLVANKPIITTMLTTIFQFSLSSLSLLINDIQV</sequence>
<proteinExistence type="predicted"/>
<feature type="transmembrane region" description="Helical" evidence="1">
    <location>
        <begin position="14"/>
        <end position="34"/>
    </location>
</feature>
<name>A0A2P2R3T5_RHIMU</name>
<keyword evidence="1" id="KW-0472">Membrane</keyword>
<reference evidence="2" key="1">
    <citation type="submission" date="2018-02" db="EMBL/GenBank/DDBJ databases">
        <title>Rhizophora mucronata_Transcriptome.</title>
        <authorList>
            <person name="Meera S.P."/>
            <person name="Sreeshan A."/>
            <person name="Augustine A."/>
        </authorList>
    </citation>
    <scope>NUCLEOTIDE SEQUENCE</scope>
    <source>
        <tissue evidence="2">Leaf</tissue>
    </source>
</reference>
<dbReference type="EMBL" id="GGEC01093442">
    <property type="protein sequence ID" value="MBX73926.1"/>
    <property type="molecule type" value="Transcribed_RNA"/>
</dbReference>
<keyword evidence="1" id="KW-0812">Transmembrane</keyword>
<organism evidence="2">
    <name type="scientific">Rhizophora mucronata</name>
    <name type="common">Asiatic mangrove</name>
    <dbReference type="NCBI Taxonomy" id="61149"/>
    <lineage>
        <taxon>Eukaryota</taxon>
        <taxon>Viridiplantae</taxon>
        <taxon>Streptophyta</taxon>
        <taxon>Embryophyta</taxon>
        <taxon>Tracheophyta</taxon>
        <taxon>Spermatophyta</taxon>
        <taxon>Magnoliopsida</taxon>
        <taxon>eudicotyledons</taxon>
        <taxon>Gunneridae</taxon>
        <taxon>Pentapetalae</taxon>
        <taxon>rosids</taxon>
        <taxon>fabids</taxon>
        <taxon>Malpighiales</taxon>
        <taxon>Rhizophoraceae</taxon>
        <taxon>Rhizophora</taxon>
    </lineage>
</organism>
<accession>A0A2P2R3T5</accession>
<dbReference type="AlphaFoldDB" id="A0A2P2R3T5"/>
<evidence type="ECO:0000313" key="2">
    <source>
        <dbReference type="EMBL" id="MBX73926.1"/>
    </source>
</evidence>
<keyword evidence="1" id="KW-1133">Transmembrane helix</keyword>